<feature type="domain" description="DUF7487" evidence="1">
    <location>
        <begin position="114"/>
        <end position="162"/>
    </location>
</feature>
<reference evidence="2" key="1">
    <citation type="submission" date="2020-05" db="EMBL/GenBank/DDBJ databases">
        <authorList>
            <person name="Chiriac C."/>
            <person name="Salcher M."/>
            <person name="Ghai R."/>
            <person name="Kavagutti S V."/>
        </authorList>
    </citation>
    <scope>NUCLEOTIDE SEQUENCE</scope>
</reference>
<dbReference type="InterPro" id="IPR055910">
    <property type="entry name" value="DUF7487"/>
</dbReference>
<dbReference type="Pfam" id="PF24308">
    <property type="entry name" value="DUF7487"/>
    <property type="match status" value="1"/>
</dbReference>
<protein>
    <recommendedName>
        <fullName evidence="1">DUF7487 domain-containing protein</fullName>
    </recommendedName>
</protein>
<evidence type="ECO:0000313" key="2">
    <source>
        <dbReference type="EMBL" id="CAB4220906.1"/>
    </source>
</evidence>
<organism evidence="2">
    <name type="scientific">uncultured Caudovirales phage</name>
    <dbReference type="NCBI Taxonomy" id="2100421"/>
    <lineage>
        <taxon>Viruses</taxon>
        <taxon>Duplodnaviria</taxon>
        <taxon>Heunggongvirae</taxon>
        <taxon>Uroviricota</taxon>
        <taxon>Caudoviricetes</taxon>
        <taxon>Peduoviridae</taxon>
        <taxon>Maltschvirus</taxon>
        <taxon>Maltschvirus maltsch</taxon>
    </lineage>
</organism>
<dbReference type="EMBL" id="LR797503">
    <property type="protein sequence ID" value="CAB4220906.1"/>
    <property type="molecule type" value="Genomic_DNA"/>
</dbReference>
<sequence>MMNLLELKNYLTNTIYGSDGKISTGKFKSLSTEVKNNILHFTNKCQSEKLSERIYWILNDLQDYPAKCKHPACDKPLRFKGEYRGMFCSYSCNSKYQLSVLPNPFSGLLGIQRRKDGMIKKYGVDHNMKTKESLTKRQQTYIDNYGVDHPLKSKEIIDSVRKKNEDAGRWTPEDQMEEFYLYRRKVWHYTNQQPIETLPNYDLRGHASNKTAYSLDHRFSCHEGFKNNIPPEIIGNIANLEYIPNIQNSSKKTACSLTKEELYERFNNLNTKITE</sequence>
<gene>
    <name evidence="2" type="ORF">UFOVP1636_71</name>
</gene>
<name>A0A6J5T0V7_9CAUD</name>
<accession>A0A6J5T0V7</accession>
<proteinExistence type="predicted"/>
<evidence type="ECO:0000259" key="1">
    <source>
        <dbReference type="Pfam" id="PF24308"/>
    </source>
</evidence>